<evidence type="ECO:0000256" key="2">
    <source>
        <dbReference type="ARBA" id="ARBA00007853"/>
    </source>
</evidence>
<keyword evidence="11" id="KW-1185">Reference proteome</keyword>
<sequence>MTSSNNLRSIDPSIFHACAGNSVQIPAINSRVYYFPQGHSEQSLSTPKFSSAVYSHPFTLCNVVGVGFFASVETDEVFVRMRLVPISVGSGGGQGVVKWNEKGDAEENDVVSFSKVLTPSDANNGGGFSVPKFCADLIFPPLNFEADPPVQNLGVRDVHGTVWEFRHIYRGTPRRHLLTTGWSKFVNNKKLVAGDSVVFMRNRHSGEMSLGIRRAVKVNADCNGRWNYYEDKREMEGFSRNVKGRVAAEAVEEAAELAVKGLGFEIVYYPRAGSADFVVKAEKVEGSFSVFWTMGMRVKMAVETDDSSRMTWFQGTITSAGLPDNGPWKGSPWRMLQVTWDEPEARQNVKRVSPWQVESVVATQSLHTEFSPTKKCRISQDMGLLPDGDGELLFPMTSLSHSLMEHLNPSWMDYNSFPSSIQGARQDQICISGVSSVIRKNSHQICSNYFAGNNSPMTETVSTELNIGSSQLENLSTDDSQNSVHFFGNEQVKKRRVCSFPPKVGFSSIQLFGKIINTTNRVEGGFDDRRCTEDDGSNVYKERGIDHHLKHSLAYPFTEFVDTVDV</sequence>
<keyword evidence="4 8" id="KW-0238">DNA-binding</keyword>
<accession>A0AAD8HR49</accession>
<keyword evidence="3 8" id="KW-0805">Transcription regulation</keyword>
<proteinExistence type="inferred from homology"/>
<dbReference type="EMBL" id="JAUIZM010000008">
    <property type="protein sequence ID" value="KAK1371889.1"/>
    <property type="molecule type" value="Genomic_DNA"/>
</dbReference>
<evidence type="ECO:0000256" key="5">
    <source>
        <dbReference type="ARBA" id="ARBA00023163"/>
    </source>
</evidence>
<dbReference type="SMART" id="SM01019">
    <property type="entry name" value="B3"/>
    <property type="match status" value="1"/>
</dbReference>
<evidence type="ECO:0000256" key="3">
    <source>
        <dbReference type="ARBA" id="ARBA00023015"/>
    </source>
</evidence>
<dbReference type="SUPFAM" id="SSF101936">
    <property type="entry name" value="DNA-binding pseudobarrel domain"/>
    <property type="match status" value="1"/>
</dbReference>
<dbReference type="Pfam" id="PF06507">
    <property type="entry name" value="ARF_AD"/>
    <property type="match status" value="1"/>
</dbReference>
<evidence type="ECO:0000256" key="1">
    <source>
        <dbReference type="ARBA" id="ARBA00004123"/>
    </source>
</evidence>
<dbReference type="InterPro" id="IPR010525">
    <property type="entry name" value="ARF_dom"/>
</dbReference>
<keyword evidence="7 8" id="KW-0927">Auxin signaling pathway</keyword>
<gene>
    <name evidence="10" type="ORF">POM88_037981</name>
</gene>
<keyword evidence="5 8" id="KW-0804">Transcription</keyword>
<evidence type="ECO:0000256" key="6">
    <source>
        <dbReference type="ARBA" id="ARBA00023242"/>
    </source>
</evidence>
<dbReference type="GO" id="GO:0003677">
    <property type="term" value="F:DNA binding"/>
    <property type="evidence" value="ECO:0007669"/>
    <property type="project" value="UniProtKB-KW"/>
</dbReference>
<comment type="caution">
    <text evidence="10">The sequence shown here is derived from an EMBL/GenBank/DDBJ whole genome shotgun (WGS) entry which is preliminary data.</text>
</comment>
<comment type="function">
    <text evidence="8">Auxin response factors (ARFs) are transcriptional factors that bind specifically to the DNA sequence 5'-TGTCTC-3' found in the auxin-responsive promoter elements (AuxREs).</text>
</comment>
<evidence type="ECO:0000256" key="4">
    <source>
        <dbReference type="ARBA" id="ARBA00023125"/>
    </source>
</evidence>
<evidence type="ECO:0000259" key="9">
    <source>
        <dbReference type="PROSITE" id="PS50863"/>
    </source>
</evidence>
<dbReference type="PANTHER" id="PTHR31384">
    <property type="entry name" value="AUXIN RESPONSE FACTOR 4-RELATED"/>
    <property type="match status" value="1"/>
</dbReference>
<dbReference type="Gene3D" id="2.40.330.10">
    <property type="entry name" value="DNA-binding pseudobarrel domain"/>
    <property type="match status" value="1"/>
</dbReference>
<comment type="subunit">
    <text evidence="8">Homodimers and heterodimers.</text>
</comment>
<dbReference type="GO" id="GO:0005634">
    <property type="term" value="C:nucleus"/>
    <property type="evidence" value="ECO:0007669"/>
    <property type="project" value="UniProtKB-SubCell"/>
</dbReference>
<evidence type="ECO:0000256" key="7">
    <source>
        <dbReference type="ARBA" id="ARBA00023294"/>
    </source>
</evidence>
<comment type="subcellular location">
    <subcellularLocation>
        <location evidence="1 8">Nucleus</location>
    </subcellularLocation>
</comment>
<dbReference type="Gene3D" id="2.30.30.1040">
    <property type="match status" value="1"/>
</dbReference>
<dbReference type="InterPro" id="IPR015300">
    <property type="entry name" value="DNA-bd_pseudobarrel_sf"/>
</dbReference>
<reference evidence="10" key="1">
    <citation type="submission" date="2023-02" db="EMBL/GenBank/DDBJ databases">
        <title>Genome of toxic invasive species Heracleum sosnowskyi carries increased number of genes despite the absence of recent whole-genome duplications.</title>
        <authorList>
            <person name="Schelkunov M."/>
            <person name="Shtratnikova V."/>
            <person name="Makarenko M."/>
            <person name="Klepikova A."/>
            <person name="Omelchenko D."/>
            <person name="Novikova G."/>
            <person name="Obukhova E."/>
            <person name="Bogdanov V."/>
            <person name="Penin A."/>
            <person name="Logacheva M."/>
        </authorList>
    </citation>
    <scope>NUCLEOTIDE SEQUENCE</scope>
    <source>
        <strain evidence="10">Hsosn_3</strain>
        <tissue evidence="10">Leaf</tissue>
    </source>
</reference>
<organism evidence="10 11">
    <name type="scientific">Heracleum sosnowskyi</name>
    <dbReference type="NCBI Taxonomy" id="360622"/>
    <lineage>
        <taxon>Eukaryota</taxon>
        <taxon>Viridiplantae</taxon>
        <taxon>Streptophyta</taxon>
        <taxon>Embryophyta</taxon>
        <taxon>Tracheophyta</taxon>
        <taxon>Spermatophyta</taxon>
        <taxon>Magnoliopsida</taxon>
        <taxon>eudicotyledons</taxon>
        <taxon>Gunneridae</taxon>
        <taxon>Pentapetalae</taxon>
        <taxon>asterids</taxon>
        <taxon>campanulids</taxon>
        <taxon>Apiales</taxon>
        <taxon>Apiaceae</taxon>
        <taxon>Apioideae</taxon>
        <taxon>apioid superclade</taxon>
        <taxon>Tordylieae</taxon>
        <taxon>Tordyliinae</taxon>
        <taxon>Heracleum</taxon>
    </lineage>
</organism>
<dbReference type="Pfam" id="PF02362">
    <property type="entry name" value="B3"/>
    <property type="match status" value="1"/>
</dbReference>
<evidence type="ECO:0000256" key="8">
    <source>
        <dbReference type="RuleBase" id="RU004561"/>
    </source>
</evidence>
<dbReference type="PANTHER" id="PTHR31384:SF94">
    <property type="entry name" value="AUXIN RESPONSE FACTOR 17"/>
    <property type="match status" value="1"/>
</dbReference>
<dbReference type="PROSITE" id="PS50863">
    <property type="entry name" value="B3"/>
    <property type="match status" value="1"/>
</dbReference>
<evidence type="ECO:0000313" key="10">
    <source>
        <dbReference type="EMBL" id="KAK1371889.1"/>
    </source>
</evidence>
<reference evidence="10" key="2">
    <citation type="submission" date="2023-05" db="EMBL/GenBank/DDBJ databases">
        <authorList>
            <person name="Schelkunov M.I."/>
        </authorList>
    </citation>
    <scope>NUCLEOTIDE SEQUENCE</scope>
    <source>
        <strain evidence="10">Hsosn_3</strain>
        <tissue evidence="10">Leaf</tissue>
    </source>
</reference>
<keyword evidence="6 8" id="KW-0539">Nucleus</keyword>
<dbReference type="Proteomes" id="UP001237642">
    <property type="component" value="Unassembled WGS sequence"/>
</dbReference>
<dbReference type="CDD" id="cd10017">
    <property type="entry name" value="B3_DNA"/>
    <property type="match status" value="1"/>
</dbReference>
<evidence type="ECO:0000313" key="11">
    <source>
        <dbReference type="Proteomes" id="UP001237642"/>
    </source>
</evidence>
<name>A0AAD8HR49_9APIA</name>
<dbReference type="GO" id="GO:0006355">
    <property type="term" value="P:regulation of DNA-templated transcription"/>
    <property type="evidence" value="ECO:0007669"/>
    <property type="project" value="InterPro"/>
</dbReference>
<protein>
    <recommendedName>
        <fullName evidence="8">Auxin response factor</fullName>
    </recommendedName>
</protein>
<comment type="similarity">
    <text evidence="2 8">Belongs to the ARF family.</text>
</comment>
<dbReference type="InterPro" id="IPR003340">
    <property type="entry name" value="B3_DNA-bd"/>
</dbReference>
<dbReference type="InterPro" id="IPR044835">
    <property type="entry name" value="ARF_plant"/>
</dbReference>
<feature type="domain" description="TF-B3" evidence="9">
    <location>
        <begin position="113"/>
        <end position="216"/>
    </location>
</feature>
<dbReference type="GO" id="GO:0009734">
    <property type="term" value="P:auxin-activated signaling pathway"/>
    <property type="evidence" value="ECO:0007669"/>
    <property type="project" value="UniProtKB-KW"/>
</dbReference>
<dbReference type="FunFam" id="2.40.330.10:FF:000001">
    <property type="entry name" value="Auxin response factor"/>
    <property type="match status" value="1"/>
</dbReference>
<dbReference type="AlphaFoldDB" id="A0AAD8HR49"/>